<reference evidence="2" key="1">
    <citation type="submission" date="2017-09" db="EMBL/GenBank/DDBJ databases">
        <authorList>
            <person name="Varghese N."/>
            <person name="Submissions S."/>
        </authorList>
    </citation>
    <scope>NUCLEOTIDE SEQUENCE [LARGE SCALE GENOMIC DNA]</scope>
    <source>
        <strain evidence="2">JKS000234</strain>
    </source>
</reference>
<dbReference type="EMBL" id="OCMY01000002">
    <property type="protein sequence ID" value="SOD59939.1"/>
    <property type="molecule type" value="Genomic_DNA"/>
</dbReference>
<accession>A0A286DMU7</accession>
<dbReference type="AlphaFoldDB" id="A0A286DMU7"/>
<evidence type="ECO:0000313" key="2">
    <source>
        <dbReference type="Proteomes" id="UP000219271"/>
    </source>
</evidence>
<sequence length="268" mass="29965">MKAARFNSPYADEAIVAWLDGEMHVEDAQAFETELKRSETLSARTAELMQSNQPFAEAFASLLEAAPQARMAQRLEYLLAHTPATPQKMPAQVSRRAMIAASVSFLLIGGGLGFLTRPTAQAEKGESANIRELEAQYMSLYSTETLADVDSSPQMLQRSLARTARDLDLHLTPAQLTLPEANLKSVRMLRYDDVLITQIAWNHSNYGPMALCISREDHQQSTELVQEKRQGMNVVWWHRAGYQYVLIGRNPAEQLKKSAQALSRTLMA</sequence>
<protein>
    <recommendedName>
        <fullName evidence="3">Transmembrane transcriptional regulator (Anti-sigma factor RsiW)</fullName>
    </recommendedName>
</protein>
<dbReference type="Proteomes" id="UP000219271">
    <property type="component" value="Unassembled WGS sequence"/>
</dbReference>
<organism evidence="1 2">
    <name type="scientific">Candidatus Pantoea floridensis</name>
    <dbReference type="NCBI Taxonomy" id="1938870"/>
    <lineage>
        <taxon>Bacteria</taxon>
        <taxon>Pseudomonadati</taxon>
        <taxon>Pseudomonadota</taxon>
        <taxon>Gammaproteobacteria</taxon>
        <taxon>Enterobacterales</taxon>
        <taxon>Erwiniaceae</taxon>
        <taxon>Pantoea</taxon>
    </lineage>
</organism>
<keyword evidence="2" id="KW-1185">Reference proteome</keyword>
<evidence type="ECO:0008006" key="3">
    <source>
        <dbReference type="Google" id="ProtNLM"/>
    </source>
</evidence>
<dbReference type="RefSeq" id="WP_097097971.1">
    <property type="nucleotide sequence ID" value="NZ_OCMY01000002.1"/>
</dbReference>
<proteinExistence type="predicted"/>
<name>A0A286DMU7_9GAMM</name>
<gene>
    <name evidence="1" type="ORF">SAMN06273570_4511</name>
</gene>
<dbReference type="OrthoDB" id="7006010at2"/>
<evidence type="ECO:0000313" key="1">
    <source>
        <dbReference type="EMBL" id="SOD59939.1"/>
    </source>
</evidence>